<sequence length="63" mass="7192">AFRDFYQEPGLATEKNLEIEVEDFPQNLGESLEPFPQSAVTCPTQPRPKVDKDVIAFLHIHHT</sequence>
<dbReference type="RefSeq" id="WP_379894828.1">
    <property type="nucleotide sequence ID" value="NZ_JBHTOF010000074.1"/>
</dbReference>
<evidence type="ECO:0000313" key="2">
    <source>
        <dbReference type="Proteomes" id="UP001597244"/>
    </source>
</evidence>
<reference evidence="2" key="1">
    <citation type="journal article" date="2019" name="Int. J. Syst. Evol. Microbiol.">
        <title>The Global Catalogue of Microorganisms (GCM) 10K type strain sequencing project: providing services to taxonomists for standard genome sequencing and annotation.</title>
        <authorList>
            <consortium name="The Broad Institute Genomics Platform"/>
            <consortium name="The Broad Institute Genome Sequencing Center for Infectious Disease"/>
            <person name="Wu L."/>
            <person name="Ma J."/>
        </authorList>
    </citation>
    <scope>NUCLEOTIDE SEQUENCE [LARGE SCALE GENOMIC DNA]</scope>
    <source>
        <strain evidence="2">CCM 8951</strain>
    </source>
</reference>
<name>A0ABW4DR38_9LACO</name>
<organism evidence="1 2">
    <name type="scientific">Lapidilactobacillus mulanensis</name>
    <dbReference type="NCBI Taxonomy" id="2485999"/>
    <lineage>
        <taxon>Bacteria</taxon>
        <taxon>Bacillati</taxon>
        <taxon>Bacillota</taxon>
        <taxon>Bacilli</taxon>
        <taxon>Lactobacillales</taxon>
        <taxon>Lactobacillaceae</taxon>
        <taxon>Lapidilactobacillus</taxon>
    </lineage>
</organism>
<keyword evidence="2" id="KW-1185">Reference proteome</keyword>
<comment type="caution">
    <text evidence="1">The sequence shown here is derived from an EMBL/GenBank/DDBJ whole genome shotgun (WGS) entry which is preliminary data.</text>
</comment>
<evidence type="ECO:0000313" key="1">
    <source>
        <dbReference type="EMBL" id="MFD1465690.1"/>
    </source>
</evidence>
<dbReference type="Proteomes" id="UP001597244">
    <property type="component" value="Unassembled WGS sequence"/>
</dbReference>
<feature type="non-terminal residue" evidence="1">
    <location>
        <position position="1"/>
    </location>
</feature>
<protein>
    <submittedName>
        <fullName evidence="1">Uncharacterized protein</fullName>
    </submittedName>
</protein>
<proteinExistence type="predicted"/>
<dbReference type="EMBL" id="JBHTOF010000074">
    <property type="protein sequence ID" value="MFD1465690.1"/>
    <property type="molecule type" value="Genomic_DNA"/>
</dbReference>
<accession>A0ABW4DR38</accession>
<gene>
    <name evidence="1" type="ORF">ACFQ4L_06300</name>
</gene>